<dbReference type="InterPro" id="IPR052928">
    <property type="entry name" value="Desiccation-related_membrane"/>
</dbReference>
<evidence type="ECO:0000256" key="2">
    <source>
        <dbReference type="SAM" id="Phobius"/>
    </source>
</evidence>
<evidence type="ECO:0000256" key="1">
    <source>
        <dbReference type="SAM" id="MobiDB-lite"/>
    </source>
</evidence>
<dbReference type="Proteomes" id="UP000297900">
    <property type="component" value="Unassembled WGS sequence"/>
</dbReference>
<keyword evidence="2" id="KW-0472">Membrane</keyword>
<feature type="compositionally biased region" description="Basic and acidic residues" evidence="1">
    <location>
        <begin position="98"/>
        <end position="124"/>
    </location>
</feature>
<feature type="transmembrane region" description="Helical" evidence="2">
    <location>
        <begin position="20"/>
        <end position="40"/>
    </location>
</feature>
<proteinExistence type="predicted"/>
<name>A0A4Y8LVR9_9BACL</name>
<dbReference type="InterPro" id="IPR024623">
    <property type="entry name" value="YtxH"/>
</dbReference>
<gene>
    <name evidence="3" type="ORF">E2980_12765</name>
</gene>
<reference evidence="3 4" key="1">
    <citation type="submission" date="2019-03" db="EMBL/GenBank/DDBJ databases">
        <title>Cohnella endophytica sp. nov., a novel endophytic bacterium isolated from bark of Sonneratia apetala.</title>
        <authorList>
            <person name="Tuo L."/>
        </authorList>
    </citation>
    <scope>NUCLEOTIDE SEQUENCE [LARGE SCALE GENOMIC DNA]</scope>
    <source>
        <strain evidence="3 4">CCTCC AB 208254</strain>
    </source>
</reference>
<dbReference type="PANTHER" id="PTHR35792:SF1">
    <property type="entry name" value="SLL0268 PROTEIN"/>
    <property type="match status" value="1"/>
</dbReference>
<evidence type="ECO:0000313" key="4">
    <source>
        <dbReference type="Proteomes" id="UP000297900"/>
    </source>
</evidence>
<keyword evidence="4" id="KW-1185">Reference proteome</keyword>
<protein>
    <submittedName>
        <fullName evidence="3">YtxH domain-containing protein</fullName>
    </submittedName>
</protein>
<accession>A0A4Y8LVR9</accession>
<dbReference type="AlphaFoldDB" id="A0A4Y8LVR9"/>
<keyword evidence="2" id="KW-0812">Transmembrane</keyword>
<dbReference type="OrthoDB" id="9810874at2"/>
<feature type="region of interest" description="Disordered" evidence="1">
    <location>
        <begin position="77"/>
        <end position="124"/>
    </location>
</feature>
<keyword evidence="2" id="KW-1133">Transmembrane helix</keyword>
<dbReference type="EMBL" id="SOMN01000017">
    <property type="protein sequence ID" value="TFE25784.1"/>
    <property type="molecule type" value="Genomic_DNA"/>
</dbReference>
<sequence>MNNKDEMNKEEEIQMSETRGTLKGALIGGVIGATAALLLAPKSGRELRGDIRDRYASAQDRAKQILTDAGVKTQELARQAGQHASGVMDKTRSAISTAKEEVQSWKDEVKSESKDAAKPEQKFN</sequence>
<dbReference type="Pfam" id="PF12732">
    <property type="entry name" value="YtxH"/>
    <property type="match status" value="1"/>
</dbReference>
<evidence type="ECO:0000313" key="3">
    <source>
        <dbReference type="EMBL" id="TFE25784.1"/>
    </source>
</evidence>
<dbReference type="PANTHER" id="PTHR35792">
    <property type="entry name" value="GENERAL STRESS PROTEIN"/>
    <property type="match status" value="1"/>
</dbReference>
<organism evidence="3 4">
    <name type="scientific">Cohnella luojiensis</name>
    <dbReference type="NCBI Taxonomy" id="652876"/>
    <lineage>
        <taxon>Bacteria</taxon>
        <taxon>Bacillati</taxon>
        <taxon>Bacillota</taxon>
        <taxon>Bacilli</taxon>
        <taxon>Bacillales</taxon>
        <taxon>Paenibacillaceae</taxon>
        <taxon>Cohnella</taxon>
    </lineage>
</organism>
<comment type="caution">
    <text evidence="3">The sequence shown here is derived from an EMBL/GenBank/DDBJ whole genome shotgun (WGS) entry which is preliminary data.</text>
</comment>